<feature type="transmembrane region" description="Helical" evidence="1">
    <location>
        <begin position="307"/>
        <end position="327"/>
    </location>
</feature>
<keyword evidence="1" id="KW-0472">Membrane</keyword>
<evidence type="ECO:0000256" key="1">
    <source>
        <dbReference type="SAM" id="Phobius"/>
    </source>
</evidence>
<reference evidence="2 3" key="1">
    <citation type="submission" date="2023-12" db="EMBL/GenBank/DDBJ databases">
        <title>Novel species of the genus Arcicella isolated from rivers.</title>
        <authorList>
            <person name="Lu H."/>
        </authorList>
    </citation>
    <scope>NUCLEOTIDE SEQUENCE [LARGE SCALE GENOMIC DNA]</scope>
    <source>
        <strain evidence="2 3">DC25W</strain>
    </source>
</reference>
<organism evidence="2 3">
    <name type="scientific">Arcicella lustrica</name>
    <dbReference type="NCBI Taxonomy" id="2984196"/>
    <lineage>
        <taxon>Bacteria</taxon>
        <taxon>Pseudomonadati</taxon>
        <taxon>Bacteroidota</taxon>
        <taxon>Cytophagia</taxon>
        <taxon>Cytophagales</taxon>
        <taxon>Flectobacillaceae</taxon>
        <taxon>Arcicella</taxon>
    </lineage>
</organism>
<evidence type="ECO:0000313" key="2">
    <source>
        <dbReference type="EMBL" id="MEA5427157.1"/>
    </source>
</evidence>
<proteinExistence type="predicted"/>
<keyword evidence="1" id="KW-0812">Transmembrane</keyword>
<dbReference type="EMBL" id="JAYGIM010000008">
    <property type="protein sequence ID" value="MEA5427157.1"/>
    <property type="molecule type" value="Genomic_DNA"/>
</dbReference>
<feature type="transmembrane region" description="Helical" evidence="1">
    <location>
        <begin position="211"/>
        <end position="229"/>
    </location>
</feature>
<feature type="transmembrane region" description="Helical" evidence="1">
    <location>
        <begin position="126"/>
        <end position="143"/>
    </location>
</feature>
<dbReference type="Proteomes" id="UP001302222">
    <property type="component" value="Unassembled WGS sequence"/>
</dbReference>
<keyword evidence="3" id="KW-1185">Reference proteome</keyword>
<evidence type="ECO:0000313" key="3">
    <source>
        <dbReference type="Proteomes" id="UP001302222"/>
    </source>
</evidence>
<comment type="caution">
    <text evidence="2">The sequence shown here is derived from an EMBL/GenBank/DDBJ whole genome shotgun (WGS) entry which is preliminary data.</text>
</comment>
<accession>A0ABU5SIW0</accession>
<feature type="transmembrane region" description="Helical" evidence="1">
    <location>
        <begin position="274"/>
        <end position="295"/>
    </location>
</feature>
<feature type="transmembrane region" description="Helical" evidence="1">
    <location>
        <begin position="362"/>
        <end position="384"/>
    </location>
</feature>
<feature type="transmembrane region" description="Helical" evidence="1">
    <location>
        <begin position="176"/>
        <end position="199"/>
    </location>
</feature>
<dbReference type="RefSeq" id="WP_323258578.1">
    <property type="nucleotide sequence ID" value="NZ_JAYGIM010000008.1"/>
</dbReference>
<feature type="transmembrane region" description="Helical" evidence="1">
    <location>
        <begin position="21"/>
        <end position="41"/>
    </location>
</feature>
<feature type="transmembrane region" description="Helical" evidence="1">
    <location>
        <begin position="333"/>
        <end position="350"/>
    </location>
</feature>
<feature type="transmembrane region" description="Helical" evidence="1">
    <location>
        <begin position="98"/>
        <end position="119"/>
    </location>
</feature>
<keyword evidence="1" id="KW-1133">Transmembrane helix</keyword>
<gene>
    <name evidence="2" type="ORF">VB798_11260</name>
</gene>
<sequence>MNSLKENLPVKNSSVLSPLKVIGILLFSCPILLFFYCFFTFSTDFPFYDDIVLNNFLLLHERLSFSEKVLSFFQQYNEHRIAYTKLIMFLHNSIVGTLNYKVFMLIGISSILVLLRLLVKQFANMGYLALVPISILLFSPLTYENALWAMASLQNYTVVLLMVLAIYFITQNKLILSIVFFALSLSTSAPSMILAPVGFVLFSLQRANKNAFYWLIVSIIVMFLYYANYTQPDYTPSKSVILERLKHPKELIAIIAMPSLLIEPISSQLKINTILNYTFGFLIFSCYISYGIEVLKTYFTKEKKTNLFLFGVMSICLAIIVLTFFLRNGKQESRYMIYPLLLTACTYLYLFSKINTFSKNKVLIKTFVGISIAFSFVFMAYTYAISLTKFANKRMEMQVFSANFSLNKRYFFFRNDSTRTFDDHETMKPVLLSKLPIKFPSGLHGLRKGDMKFVNDVVAVSLKEGVCRFTPETSSLIKNILAKTSLEKNNQSPKALFEFPFFIIRNPTGFSYHGLDENLFVIFRSNKYSILFPVIKKAPLIRNILKKGSLIQNDFEEKIHYATLPNDSYDIYLFSFYNNEVKILAKSHYDLNITSTAAIN</sequence>
<feature type="transmembrane region" description="Helical" evidence="1">
    <location>
        <begin position="149"/>
        <end position="169"/>
    </location>
</feature>
<name>A0ABU5SIW0_9BACT</name>
<protein>
    <submittedName>
        <fullName evidence="2">Uncharacterized protein</fullName>
    </submittedName>
</protein>